<feature type="transmembrane region" description="Helical" evidence="1">
    <location>
        <begin position="120"/>
        <end position="139"/>
    </location>
</feature>
<proteinExistence type="predicted"/>
<reference evidence="3" key="1">
    <citation type="submission" date="2023-07" db="EMBL/GenBank/DDBJ databases">
        <title>A draft genome of Kazachstania heterogenica Y-27499.</title>
        <authorList>
            <person name="Donic C."/>
            <person name="Kralova J.S."/>
            <person name="Fidel L."/>
            <person name="Ben-Dor S."/>
            <person name="Jung S."/>
        </authorList>
    </citation>
    <scope>NUCLEOTIDE SEQUENCE [LARGE SCALE GENOMIC DNA]</scope>
    <source>
        <strain evidence="3">Y27499</strain>
    </source>
</reference>
<accession>A0AAN7ZX60</accession>
<organism evidence="2 3">
    <name type="scientific">Arxiozyma heterogenica</name>
    <dbReference type="NCBI Taxonomy" id="278026"/>
    <lineage>
        <taxon>Eukaryota</taxon>
        <taxon>Fungi</taxon>
        <taxon>Dikarya</taxon>
        <taxon>Ascomycota</taxon>
        <taxon>Saccharomycotina</taxon>
        <taxon>Saccharomycetes</taxon>
        <taxon>Saccharomycetales</taxon>
        <taxon>Saccharomycetaceae</taxon>
        <taxon>Arxiozyma</taxon>
    </lineage>
</organism>
<gene>
    <name evidence="2" type="ORF">RI543_003965</name>
</gene>
<sequence length="313" mass="35811">MRRGPVVGNLFSITSSYLLMKSLTKFLNKQLPNNNKFPWWRKEVTTTEITVSSSLQNSLLASDVTAVSSLLINKDVENMVLHRNINVDNKSPRFDDIESQHFISICETWNKWMDKRFNTFLLYFVIVFCLLYLPLHDLYEYRTMKRKRTELCDKNRNGDFKTTDLLNDNLISSKTQNASISKEIESSDSSIITNGIKDVAMEFENKLATIEGEIEHKNPANFQHDKEDVTLTKNLSNYTVTSSLVSNSELLCSPKHDHASLNSPYKSDQSNQTSQSSTVFSASSFIQFSPSRSAHLNAQVDTRNAYSQPFKFK</sequence>
<keyword evidence="1" id="KW-0812">Transmembrane</keyword>
<dbReference type="Proteomes" id="UP001306508">
    <property type="component" value="Unassembled WGS sequence"/>
</dbReference>
<comment type="caution">
    <text evidence="2">The sequence shown here is derived from an EMBL/GenBank/DDBJ whole genome shotgun (WGS) entry which is preliminary data.</text>
</comment>
<keyword evidence="1" id="KW-1133">Transmembrane helix</keyword>
<name>A0AAN7ZX60_9SACH</name>
<evidence type="ECO:0000313" key="3">
    <source>
        <dbReference type="Proteomes" id="UP001306508"/>
    </source>
</evidence>
<protein>
    <submittedName>
        <fullName evidence="2">Uncharacterized protein</fullName>
    </submittedName>
</protein>
<evidence type="ECO:0000313" key="2">
    <source>
        <dbReference type="EMBL" id="KAK5778306.1"/>
    </source>
</evidence>
<keyword evidence="1" id="KW-0472">Membrane</keyword>
<dbReference type="AlphaFoldDB" id="A0AAN7ZX60"/>
<keyword evidence="3" id="KW-1185">Reference proteome</keyword>
<evidence type="ECO:0000256" key="1">
    <source>
        <dbReference type="SAM" id="Phobius"/>
    </source>
</evidence>
<dbReference type="EMBL" id="JAWIZZ010000053">
    <property type="protein sequence ID" value="KAK5778306.1"/>
    <property type="molecule type" value="Genomic_DNA"/>
</dbReference>